<dbReference type="GO" id="GO:0005634">
    <property type="term" value="C:nucleus"/>
    <property type="evidence" value="ECO:0007669"/>
    <property type="project" value="UniProtKB-SubCell"/>
</dbReference>
<feature type="compositionally biased region" description="Basic and acidic residues" evidence="6">
    <location>
        <begin position="135"/>
        <end position="145"/>
    </location>
</feature>
<dbReference type="VEuPathDB" id="FungiDB:RhiirFUN_004355"/>
<gene>
    <name evidence="8" type="ORF">GLOIN_2v1675123</name>
</gene>
<dbReference type="InterPro" id="IPR036910">
    <property type="entry name" value="HMG_box_dom_sf"/>
</dbReference>
<dbReference type="InterPro" id="IPR050342">
    <property type="entry name" value="HMGB"/>
</dbReference>
<evidence type="ECO:0000256" key="1">
    <source>
        <dbReference type="ARBA" id="ARBA00004123"/>
    </source>
</evidence>
<dbReference type="Pfam" id="PF24245">
    <property type="entry name" value="INO80F"/>
    <property type="match status" value="1"/>
</dbReference>
<feature type="region of interest" description="Disordered" evidence="6">
    <location>
        <begin position="322"/>
        <end position="373"/>
    </location>
</feature>
<name>A0A2P4PGC6_RHIID</name>
<feature type="domain" description="HMG box" evidence="7">
    <location>
        <begin position="122"/>
        <end position="190"/>
    </location>
</feature>
<dbReference type="PROSITE" id="PS50118">
    <property type="entry name" value="HMG_BOX_2"/>
    <property type="match status" value="1"/>
</dbReference>
<keyword evidence="2 4" id="KW-0238">DNA-binding</keyword>
<dbReference type="PANTHER" id="PTHR48112">
    <property type="entry name" value="HIGH MOBILITY GROUP PROTEIN DSP1"/>
    <property type="match status" value="1"/>
</dbReference>
<sequence>MSSKSRQKQPTFKAVAANDDLKYKRKYKELKKKIREMEEENEKLSLKLTRAKKNIQRLKIERSFLFDRLEQSQPTNESESDTTSSPPRAIDSEEDLSSSAEELLEDHRTGKRKKQNRDPNAPKRPRNAFLMYCKSQRDQAREENQNKGFQDVTRILSQKWKDLPNEEKQKYYDMYNKEKQRYEIEMSSYVGTSSQFGYIQQDEGIQNEVTTYFVEGNNVSNHHHHDDGESYRNDISGEVKSSLTTVETSRVATTSTLGSPYNNNHSYEQYINENERGIGSEFEEEEFVETKDDVKLDIGGDEYESDTDSEKIDELAADINYNNKRRHSRAEREEAMECEDEVRMEDEDNEGEAGDNKEENIVNETGASENDEI</sequence>
<dbReference type="Proteomes" id="UP000018888">
    <property type="component" value="Unassembled WGS sequence"/>
</dbReference>
<organism evidence="8 9">
    <name type="scientific">Rhizophagus irregularis (strain DAOM 181602 / DAOM 197198 / MUCL 43194)</name>
    <name type="common">Arbuscular mycorrhizal fungus</name>
    <name type="synonym">Glomus intraradices</name>
    <dbReference type="NCBI Taxonomy" id="747089"/>
    <lineage>
        <taxon>Eukaryota</taxon>
        <taxon>Fungi</taxon>
        <taxon>Fungi incertae sedis</taxon>
        <taxon>Mucoromycota</taxon>
        <taxon>Glomeromycotina</taxon>
        <taxon>Glomeromycetes</taxon>
        <taxon>Glomerales</taxon>
        <taxon>Glomeraceae</taxon>
        <taxon>Rhizophagus</taxon>
    </lineage>
</organism>
<dbReference type="Gene3D" id="1.10.30.10">
    <property type="entry name" value="High mobility group box domain"/>
    <property type="match status" value="1"/>
</dbReference>
<dbReference type="Pfam" id="PF00505">
    <property type="entry name" value="HMG_box"/>
    <property type="match status" value="1"/>
</dbReference>
<dbReference type="SMR" id="A0A2P4PGC6"/>
<comment type="caution">
    <text evidence="8">The sequence shown here is derived from an EMBL/GenBank/DDBJ whole genome shotgun (WGS) entry which is preliminary data.</text>
</comment>
<evidence type="ECO:0000256" key="4">
    <source>
        <dbReference type="PROSITE-ProRule" id="PRU00267"/>
    </source>
</evidence>
<feature type="region of interest" description="Disordered" evidence="6">
    <location>
        <begin position="66"/>
        <end position="146"/>
    </location>
</feature>
<dbReference type="GO" id="GO:0003677">
    <property type="term" value="F:DNA binding"/>
    <property type="evidence" value="ECO:0007669"/>
    <property type="project" value="UniProtKB-UniRule"/>
</dbReference>
<proteinExistence type="predicted"/>
<dbReference type="SUPFAM" id="SSF47095">
    <property type="entry name" value="HMG-box"/>
    <property type="match status" value="1"/>
</dbReference>
<dbReference type="InterPro" id="IPR056513">
    <property type="entry name" value="INO80F"/>
</dbReference>
<dbReference type="InterPro" id="IPR009071">
    <property type="entry name" value="HMG_box_dom"/>
</dbReference>
<keyword evidence="3 4" id="KW-0539">Nucleus</keyword>
<evidence type="ECO:0000256" key="2">
    <source>
        <dbReference type="ARBA" id="ARBA00023125"/>
    </source>
</evidence>
<evidence type="ECO:0000259" key="7">
    <source>
        <dbReference type="PROSITE" id="PS50118"/>
    </source>
</evidence>
<reference evidence="8 9" key="2">
    <citation type="journal article" date="2018" name="New Phytol.">
        <title>High intraspecific genome diversity in the model arbuscular mycorrhizal symbiont Rhizophagus irregularis.</title>
        <authorList>
            <person name="Chen E.C.H."/>
            <person name="Morin E."/>
            <person name="Beaudet D."/>
            <person name="Noel J."/>
            <person name="Yildirir G."/>
            <person name="Ndikumana S."/>
            <person name="Charron P."/>
            <person name="St-Onge C."/>
            <person name="Giorgi J."/>
            <person name="Kruger M."/>
            <person name="Marton T."/>
            <person name="Ropars J."/>
            <person name="Grigoriev I.V."/>
            <person name="Hainaut M."/>
            <person name="Henrissat B."/>
            <person name="Roux C."/>
            <person name="Martin F."/>
            <person name="Corradi N."/>
        </authorList>
    </citation>
    <scope>NUCLEOTIDE SEQUENCE [LARGE SCALE GENOMIC DNA]</scope>
    <source>
        <strain evidence="8 9">DAOM 197198</strain>
    </source>
</reference>
<feature type="coiled-coil region" evidence="5">
    <location>
        <begin position="20"/>
        <end position="61"/>
    </location>
</feature>
<comment type="subcellular location">
    <subcellularLocation>
        <location evidence="1">Nucleus</location>
    </subcellularLocation>
</comment>
<keyword evidence="9" id="KW-1185">Reference proteome</keyword>
<evidence type="ECO:0000256" key="3">
    <source>
        <dbReference type="ARBA" id="ARBA00023242"/>
    </source>
</evidence>
<reference evidence="8 9" key="1">
    <citation type="journal article" date="2013" name="Proc. Natl. Acad. Sci. U.S.A.">
        <title>Genome of an arbuscular mycorrhizal fungus provides insight into the oldest plant symbiosis.</title>
        <authorList>
            <person name="Tisserant E."/>
            <person name="Malbreil M."/>
            <person name="Kuo A."/>
            <person name="Kohler A."/>
            <person name="Symeonidi A."/>
            <person name="Balestrini R."/>
            <person name="Charron P."/>
            <person name="Duensing N."/>
            <person name="Frei Dit Frey N."/>
            <person name="Gianinazzi-Pearson V."/>
            <person name="Gilbert L.B."/>
            <person name="Handa Y."/>
            <person name="Herr J.R."/>
            <person name="Hijri M."/>
            <person name="Koul R."/>
            <person name="Kawaguchi M."/>
            <person name="Krajinski F."/>
            <person name="Lammers P.J."/>
            <person name="Masclaux F.G."/>
            <person name="Murat C."/>
            <person name="Morin E."/>
            <person name="Ndikumana S."/>
            <person name="Pagni M."/>
            <person name="Petitpierre D."/>
            <person name="Requena N."/>
            <person name="Rosikiewicz P."/>
            <person name="Riley R."/>
            <person name="Saito K."/>
            <person name="San Clemente H."/>
            <person name="Shapiro H."/>
            <person name="van Tuinen D."/>
            <person name="Becard G."/>
            <person name="Bonfante P."/>
            <person name="Paszkowski U."/>
            <person name="Shachar-Hill Y.Y."/>
            <person name="Tuskan G.A."/>
            <person name="Young P.W."/>
            <person name="Sanders I.R."/>
            <person name="Henrissat B."/>
            <person name="Rensing S.A."/>
            <person name="Grigoriev I.V."/>
            <person name="Corradi N."/>
            <person name="Roux C."/>
            <person name="Martin F."/>
        </authorList>
    </citation>
    <scope>NUCLEOTIDE SEQUENCE [LARGE SCALE GENOMIC DNA]</scope>
    <source>
        <strain evidence="8 9">DAOM 197198</strain>
    </source>
</reference>
<keyword evidence="5" id="KW-0175">Coiled coil</keyword>
<dbReference type="SMART" id="SM00398">
    <property type="entry name" value="HMG"/>
    <property type="match status" value="1"/>
</dbReference>
<accession>A0A2P4PGC6</accession>
<protein>
    <recommendedName>
        <fullName evidence="7">HMG box domain-containing protein</fullName>
    </recommendedName>
</protein>
<feature type="DNA-binding region" description="HMG box" evidence="4">
    <location>
        <begin position="122"/>
        <end position="190"/>
    </location>
</feature>
<dbReference type="AlphaFoldDB" id="A0A2P4PGC6"/>
<feature type="compositionally biased region" description="Polar residues" evidence="6">
    <location>
        <begin position="362"/>
        <end position="373"/>
    </location>
</feature>
<dbReference type="CDD" id="cd22016">
    <property type="entry name" value="HMG-box_NHP10-like"/>
    <property type="match status" value="1"/>
</dbReference>
<evidence type="ECO:0000313" key="8">
    <source>
        <dbReference type="EMBL" id="POG64443.1"/>
    </source>
</evidence>
<evidence type="ECO:0000313" key="9">
    <source>
        <dbReference type="Proteomes" id="UP000018888"/>
    </source>
</evidence>
<dbReference type="EMBL" id="AUPC02000240">
    <property type="protein sequence ID" value="POG64443.1"/>
    <property type="molecule type" value="Genomic_DNA"/>
</dbReference>
<feature type="compositionally biased region" description="Acidic residues" evidence="6">
    <location>
        <begin position="336"/>
        <end position="353"/>
    </location>
</feature>
<feature type="compositionally biased region" description="Polar residues" evidence="6">
    <location>
        <begin position="71"/>
        <end position="86"/>
    </location>
</feature>
<evidence type="ECO:0000256" key="6">
    <source>
        <dbReference type="SAM" id="MobiDB-lite"/>
    </source>
</evidence>
<evidence type="ECO:0000256" key="5">
    <source>
        <dbReference type="SAM" id="Coils"/>
    </source>
</evidence>